<feature type="domain" description="Anaphase-promoting complex subunit 5" evidence="2">
    <location>
        <begin position="107"/>
        <end position="146"/>
    </location>
</feature>
<name>A0A6I4VS58_9BACL</name>
<organism evidence="3 4">
    <name type="scientific">Shimazuella alba</name>
    <dbReference type="NCBI Taxonomy" id="2690964"/>
    <lineage>
        <taxon>Bacteria</taxon>
        <taxon>Bacillati</taxon>
        <taxon>Bacillota</taxon>
        <taxon>Bacilli</taxon>
        <taxon>Bacillales</taxon>
        <taxon>Thermoactinomycetaceae</taxon>
        <taxon>Shimazuella</taxon>
    </lineage>
</organism>
<keyword evidence="4" id="KW-1185">Reference proteome</keyword>
<gene>
    <name evidence="3" type="ORF">GSM42_05935</name>
</gene>
<dbReference type="SMART" id="SM00028">
    <property type="entry name" value="TPR"/>
    <property type="match status" value="4"/>
</dbReference>
<accession>A0A6I4VS58</accession>
<dbReference type="Proteomes" id="UP000430692">
    <property type="component" value="Unassembled WGS sequence"/>
</dbReference>
<evidence type="ECO:0000313" key="4">
    <source>
        <dbReference type="Proteomes" id="UP000430692"/>
    </source>
</evidence>
<keyword evidence="1" id="KW-0802">TPR repeat</keyword>
<dbReference type="InterPro" id="IPR026000">
    <property type="entry name" value="Apc5_dom"/>
</dbReference>
<dbReference type="EMBL" id="WUUL01000003">
    <property type="protein sequence ID" value="MXQ53278.1"/>
    <property type="molecule type" value="Genomic_DNA"/>
</dbReference>
<dbReference type="InterPro" id="IPR011990">
    <property type="entry name" value="TPR-like_helical_dom_sf"/>
</dbReference>
<protein>
    <submittedName>
        <fullName evidence="3">Tetratricopeptide repeat protein</fullName>
    </submittedName>
</protein>
<dbReference type="Pfam" id="PF13424">
    <property type="entry name" value="TPR_12"/>
    <property type="match status" value="1"/>
</dbReference>
<evidence type="ECO:0000313" key="3">
    <source>
        <dbReference type="EMBL" id="MXQ53278.1"/>
    </source>
</evidence>
<evidence type="ECO:0000256" key="1">
    <source>
        <dbReference type="PROSITE-ProRule" id="PRU00339"/>
    </source>
</evidence>
<dbReference type="Gene3D" id="1.25.40.10">
    <property type="entry name" value="Tetratricopeptide repeat domain"/>
    <property type="match status" value="2"/>
</dbReference>
<proteinExistence type="predicted"/>
<dbReference type="Pfam" id="PF12862">
    <property type="entry name" value="ANAPC5"/>
    <property type="match status" value="1"/>
</dbReference>
<dbReference type="PANTHER" id="PTHR12558">
    <property type="entry name" value="CELL DIVISION CYCLE 16,23,27"/>
    <property type="match status" value="1"/>
</dbReference>
<reference evidence="3 4" key="1">
    <citation type="submission" date="2019-12" db="EMBL/GenBank/DDBJ databases">
        <title>Whole-genome analyses of novel actinobacteria.</title>
        <authorList>
            <person name="Sahin N."/>
            <person name="Saygin H."/>
        </authorList>
    </citation>
    <scope>NUCLEOTIDE SEQUENCE [LARGE SCALE GENOMIC DNA]</scope>
    <source>
        <strain evidence="3 4">KC615</strain>
    </source>
</reference>
<dbReference type="Pfam" id="PF13181">
    <property type="entry name" value="TPR_8"/>
    <property type="match status" value="1"/>
</dbReference>
<comment type="caution">
    <text evidence="3">The sequence shown here is derived from an EMBL/GenBank/DDBJ whole genome shotgun (WGS) entry which is preliminary data.</text>
</comment>
<dbReference type="AlphaFoldDB" id="A0A6I4VS58"/>
<dbReference type="PROSITE" id="PS50005">
    <property type="entry name" value="TPR"/>
    <property type="match status" value="1"/>
</dbReference>
<sequence length="301" mass="34907">MLLKTIEHDIHLVGVNEAWKELNSIQLEPDDPLLGEYYFLLGQIYEAKQNWCKAQEFYEKAIWYIDNISLLNNSNIISGCYYGLGRILGKQSKLIQAIAILKKGEKYFIEGTERSYLKYNILLSQAIFLEKLNQNEEAFRITDELIDCKSLVASTEAKTNLEQLQATLLNKFGFYEQSIRISEEGMILARLDKLYDRTFELWTTRGESYRKKKEFINAKQCLKTALKLKQKIRYVPLTISTYTQLGLLYLELNNNQKAKTTLEQAVGIGKETKDKPHLVNALIVLGDCYLQKEQYTQAKKQ</sequence>
<evidence type="ECO:0000259" key="2">
    <source>
        <dbReference type="Pfam" id="PF12862"/>
    </source>
</evidence>
<dbReference type="GO" id="GO:0051301">
    <property type="term" value="P:cell division"/>
    <property type="evidence" value="ECO:0007669"/>
    <property type="project" value="TreeGrafter"/>
</dbReference>
<dbReference type="PANTHER" id="PTHR12558:SF13">
    <property type="entry name" value="CELL DIVISION CYCLE PROTEIN 27 HOMOLOG"/>
    <property type="match status" value="1"/>
</dbReference>
<dbReference type="RefSeq" id="WP_160800633.1">
    <property type="nucleotide sequence ID" value="NZ_WUUL01000003.1"/>
</dbReference>
<feature type="repeat" description="TPR" evidence="1">
    <location>
        <begin position="239"/>
        <end position="272"/>
    </location>
</feature>
<dbReference type="SUPFAM" id="SSF48452">
    <property type="entry name" value="TPR-like"/>
    <property type="match status" value="2"/>
</dbReference>
<dbReference type="InterPro" id="IPR019734">
    <property type="entry name" value="TPR_rpt"/>
</dbReference>